<organism evidence="1 2">
    <name type="scientific">Tegillarca granosa</name>
    <name type="common">Malaysian cockle</name>
    <name type="synonym">Anadara granosa</name>
    <dbReference type="NCBI Taxonomy" id="220873"/>
    <lineage>
        <taxon>Eukaryota</taxon>
        <taxon>Metazoa</taxon>
        <taxon>Spiralia</taxon>
        <taxon>Lophotrochozoa</taxon>
        <taxon>Mollusca</taxon>
        <taxon>Bivalvia</taxon>
        <taxon>Autobranchia</taxon>
        <taxon>Pteriomorphia</taxon>
        <taxon>Arcoida</taxon>
        <taxon>Arcoidea</taxon>
        <taxon>Arcidae</taxon>
        <taxon>Tegillarca</taxon>
    </lineage>
</organism>
<protein>
    <submittedName>
        <fullName evidence="1">Uncharacterized protein</fullName>
    </submittedName>
</protein>
<reference evidence="1 2" key="1">
    <citation type="submission" date="2022-12" db="EMBL/GenBank/DDBJ databases">
        <title>Chromosome-level genome of Tegillarca granosa.</title>
        <authorList>
            <person name="Kim J."/>
        </authorList>
    </citation>
    <scope>NUCLEOTIDE SEQUENCE [LARGE SCALE GENOMIC DNA]</scope>
    <source>
        <strain evidence="1">Teg-2019</strain>
        <tissue evidence="1">Adductor muscle</tissue>
    </source>
</reference>
<accession>A0ABQ9FPD4</accession>
<dbReference type="Proteomes" id="UP001217089">
    <property type="component" value="Unassembled WGS sequence"/>
</dbReference>
<sequence>MDVMPGSQPSQGRGRARLIQNRLEKISKEKLTSDELLVLDDDIDTALEEQLSSLDDMETSDRQNMEKFPVKSISRNIEFKHTD</sequence>
<evidence type="ECO:0000313" key="2">
    <source>
        <dbReference type="Proteomes" id="UP001217089"/>
    </source>
</evidence>
<dbReference type="EMBL" id="JARBDR010000214">
    <property type="protein sequence ID" value="KAJ8319147.1"/>
    <property type="molecule type" value="Genomic_DNA"/>
</dbReference>
<proteinExistence type="predicted"/>
<comment type="caution">
    <text evidence="1">The sequence shown here is derived from an EMBL/GenBank/DDBJ whole genome shotgun (WGS) entry which is preliminary data.</text>
</comment>
<name>A0ABQ9FPD4_TEGGR</name>
<evidence type="ECO:0000313" key="1">
    <source>
        <dbReference type="EMBL" id="KAJ8319147.1"/>
    </source>
</evidence>
<gene>
    <name evidence="1" type="ORF">KUTeg_004238</name>
</gene>
<keyword evidence="2" id="KW-1185">Reference proteome</keyword>